<dbReference type="OrthoDB" id="9808623at2"/>
<evidence type="ECO:0008006" key="3">
    <source>
        <dbReference type="Google" id="ProtNLM"/>
    </source>
</evidence>
<accession>H5UR23</accession>
<dbReference type="Pfam" id="PF06240">
    <property type="entry name" value="COXG"/>
    <property type="match status" value="1"/>
</dbReference>
<proteinExistence type="predicted"/>
<sequence>MKLRHVHEVDASVEEMDAAFTDVRRVGRAFPGAEVDSVDGDDFTGRLTTRMGPFTLTYEGEGRMTEADPEHHVAALEAAGGERRGFGRASMAARVRLTALGASRTRVELDTTLEVMGSPVDLGGGIAQRVSEPLVARFVRTLAGEPGAAEEGELDVARSVVSGLLAPAGRSLGRWLRR</sequence>
<dbReference type="STRING" id="1089455.MOPEL_067_00300"/>
<dbReference type="Gene3D" id="3.30.530.20">
    <property type="match status" value="1"/>
</dbReference>
<dbReference type="InterPro" id="IPR023393">
    <property type="entry name" value="START-like_dom_sf"/>
</dbReference>
<dbReference type="PANTHER" id="PTHR38588:SF1">
    <property type="entry name" value="BLL0334 PROTEIN"/>
    <property type="match status" value="1"/>
</dbReference>
<gene>
    <name evidence="1" type="ORF">MOPEL_067_00300</name>
</gene>
<protein>
    <recommendedName>
        <fullName evidence="3">Carbon monoxide dehydrogenase subunit G</fullName>
    </recommendedName>
</protein>
<dbReference type="RefSeq" id="WP_009482079.1">
    <property type="nucleotide sequence ID" value="NZ_BAFE01000047.1"/>
</dbReference>
<dbReference type="eggNOG" id="COG3427">
    <property type="taxonomic scope" value="Bacteria"/>
</dbReference>
<comment type="caution">
    <text evidence="1">The sequence shown here is derived from an EMBL/GenBank/DDBJ whole genome shotgun (WGS) entry which is preliminary data.</text>
</comment>
<reference evidence="1 2" key="1">
    <citation type="submission" date="2012-02" db="EMBL/GenBank/DDBJ databases">
        <title>Whole genome shotgun sequence of Mobilicoccus pelagius NBRC 104925.</title>
        <authorList>
            <person name="Yoshida Y."/>
            <person name="Hosoyama A."/>
            <person name="Tsuchikane K."/>
            <person name="Katsumata H."/>
            <person name="Yamazaki S."/>
            <person name="Fujita N."/>
        </authorList>
    </citation>
    <scope>NUCLEOTIDE SEQUENCE [LARGE SCALE GENOMIC DNA]</scope>
    <source>
        <strain evidence="1 2">NBRC 104925</strain>
    </source>
</reference>
<evidence type="ECO:0000313" key="1">
    <source>
        <dbReference type="EMBL" id="GAB48181.1"/>
    </source>
</evidence>
<name>H5UR23_9MICO</name>
<dbReference type="AlphaFoldDB" id="H5UR23"/>
<dbReference type="InterPro" id="IPR010419">
    <property type="entry name" value="CO_DH_gsu"/>
</dbReference>
<dbReference type="SUPFAM" id="SSF55961">
    <property type="entry name" value="Bet v1-like"/>
    <property type="match status" value="1"/>
</dbReference>
<evidence type="ECO:0000313" key="2">
    <source>
        <dbReference type="Proteomes" id="UP000004367"/>
    </source>
</evidence>
<organism evidence="1 2">
    <name type="scientific">Mobilicoccus pelagius NBRC 104925</name>
    <dbReference type="NCBI Taxonomy" id="1089455"/>
    <lineage>
        <taxon>Bacteria</taxon>
        <taxon>Bacillati</taxon>
        <taxon>Actinomycetota</taxon>
        <taxon>Actinomycetes</taxon>
        <taxon>Micrococcales</taxon>
        <taxon>Dermatophilaceae</taxon>
        <taxon>Mobilicoccus</taxon>
    </lineage>
</organism>
<dbReference type="Proteomes" id="UP000004367">
    <property type="component" value="Unassembled WGS sequence"/>
</dbReference>
<dbReference type="EMBL" id="BAFE01000047">
    <property type="protein sequence ID" value="GAB48181.1"/>
    <property type="molecule type" value="Genomic_DNA"/>
</dbReference>
<keyword evidence="2" id="KW-1185">Reference proteome</keyword>
<dbReference type="PANTHER" id="PTHR38588">
    <property type="entry name" value="BLL0334 PROTEIN"/>
    <property type="match status" value="1"/>
</dbReference>